<dbReference type="InterPro" id="IPR058240">
    <property type="entry name" value="rSAM_sf"/>
</dbReference>
<dbReference type="CDD" id="cd21117">
    <property type="entry name" value="Twitch_MoaA"/>
    <property type="match status" value="1"/>
</dbReference>
<dbReference type="Gene3D" id="3.20.20.70">
    <property type="entry name" value="Aldolase class I"/>
    <property type="match status" value="1"/>
</dbReference>
<evidence type="ECO:0000256" key="3">
    <source>
        <dbReference type="ARBA" id="ARBA00005046"/>
    </source>
</evidence>
<evidence type="ECO:0000256" key="14">
    <source>
        <dbReference type="ARBA" id="ARBA00023014"/>
    </source>
</evidence>
<dbReference type="GO" id="GO:0061798">
    <property type="term" value="F:GTP 3',8'-cyclase activity"/>
    <property type="evidence" value="ECO:0007669"/>
    <property type="project" value="UniProtKB-EC"/>
</dbReference>
<keyword evidence="21" id="KW-0812">Transmembrane</keyword>
<dbReference type="PROSITE" id="PS01305">
    <property type="entry name" value="MOAA_NIFB_PQQE"/>
    <property type="match status" value="1"/>
</dbReference>
<dbReference type="PANTHER" id="PTHR22960">
    <property type="entry name" value="MOLYBDOPTERIN COFACTOR SYNTHESIS PROTEIN A"/>
    <property type="match status" value="1"/>
</dbReference>
<accession>E0VNN1</accession>
<dbReference type="Pfam" id="PF04055">
    <property type="entry name" value="Radical_SAM"/>
    <property type="match status" value="1"/>
</dbReference>
<dbReference type="InterPro" id="IPR040064">
    <property type="entry name" value="MoaA-like"/>
</dbReference>
<keyword evidence="9" id="KW-0004">4Fe-4S</keyword>
<dbReference type="GeneID" id="8231811"/>
<organism>
    <name type="scientific">Pediculus humanus subsp. corporis</name>
    <name type="common">Body louse</name>
    <dbReference type="NCBI Taxonomy" id="121224"/>
    <lineage>
        <taxon>Eukaryota</taxon>
        <taxon>Metazoa</taxon>
        <taxon>Ecdysozoa</taxon>
        <taxon>Arthropoda</taxon>
        <taxon>Hexapoda</taxon>
        <taxon>Insecta</taxon>
        <taxon>Pterygota</taxon>
        <taxon>Neoptera</taxon>
        <taxon>Paraneoptera</taxon>
        <taxon>Psocodea</taxon>
        <taxon>Troctomorpha</taxon>
        <taxon>Phthiraptera</taxon>
        <taxon>Anoplura</taxon>
        <taxon>Pediculidae</taxon>
        <taxon>Pediculus</taxon>
    </lineage>
</organism>
<protein>
    <recommendedName>
        <fullName evidence="8">Molybdenum cofactor biosynthesis protein 1</fullName>
        <ecNumber evidence="6">4.1.99.22</ecNumber>
        <ecNumber evidence="7">4.6.1.17</ecNumber>
    </recommendedName>
</protein>
<evidence type="ECO:0000256" key="11">
    <source>
        <dbReference type="ARBA" id="ARBA00022723"/>
    </source>
</evidence>
<dbReference type="eggNOG" id="KOG2876">
    <property type="taxonomic scope" value="Eukaryota"/>
</dbReference>
<dbReference type="HAMAP" id="MF_01224_B">
    <property type="entry name" value="MoaC_B"/>
    <property type="match status" value="1"/>
</dbReference>
<dbReference type="InterPro" id="IPR002820">
    <property type="entry name" value="Mopterin_CF_biosynth-C_dom"/>
</dbReference>
<dbReference type="CTD" id="8231811"/>
<evidence type="ECO:0000256" key="21">
    <source>
        <dbReference type="SAM" id="Phobius"/>
    </source>
</evidence>
<dbReference type="Pfam" id="PF06463">
    <property type="entry name" value="Mob_synth_C"/>
    <property type="match status" value="1"/>
</dbReference>
<dbReference type="VEuPathDB" id="VectorBase:PHUM338330"/>
<reference evidence="23" key="1">
    <citation type="submission" date="2007-04" db="EMBL/GenBank/DDBJ databases">
        <title>Annotation of Pediculus humanus corporis strain USDA.</title>
        <authorList>
            <person name="Kirkness E."/>
            <person name="Hannick L."/>
            <person name="Hass B."/>
            <person name="Bruggner R."/>
            <person name="Lawson D."/>
            <person name="Bidwell S."/>
            <person name="Joardar V."/>
            <person name="Caler E."/>
            <person name="Walenz B."/>
            <person name="Inman J."/>
            <person name="Schobel S."/>
            <person name="Galinsky K."/>
            <person name="Amedeo P."/>
            <person name="Strausberg R."/>
        </authorList>
    </citation>
    <scope>NUCLEOTIDE SEQUENCE</scope>
    <source>
        <strain evidence="23">USDA</strain>
    </source>
</reference>
<dbReference type="FunFam" id="3.20.20.70:FF:000117">
    <property type="entry name" value="molybdenum cofactor biosynthesis protein 1"/>
    <property type="match status" value="1"/>
</dbReference>
<dbReference type="GO" id="GO:0051539">
    <property type="term" value="F:4 iron, 4 sulfur cluster binding"/>
    <property type="evidence" value="ECO:0007669"/>
    <property type="project" value="UniProtKB-KW"/>
</dbReference>
<dbReference type="EnsemblMetazoa" id="PHUM338330-RA">
    <property type="protein sequence ID" value="PHUM338330-PA"/>
    <property type="gene ID" value="PHUM338330"/>
</dbReference>
<dbReference type="CDD" id="cd01420">
    <property type="entry name" value="MoaC_PE"/>
    <property type="match status" value="1"/>
</dbReference>
<dbReference type="InterPro" id="IPR023045">
    <property type="entry name" value="MoaC"/>
</dbReference>
<dbReference type="InterPro" id="IPR006638">
    <property type="entry name" value="Elp3/MiaA/NifB-like_rSAM"/>
</dbReference>
<dbReference type="SMART" id="SM00729">
    <property type="entry name" value="Elp3"/>
    <property type="match status" value="1"/>
</dbReference>
<evidence type="ECO:0000256" key="9">
    <source>
        <dbReference type="ARBA" id="ARBA00022485"/>
    </source>
</evidence>
<dbReference type="HOGENOM" id="CLU_009273_7_2_1"/>
<keyword evidence="17" id="KW-0456">Lyase</keyword>
<dbReference type="InterPro" id="IPR050105">
    <property type="entry name" value="MoCo_biosynth_MoaA/MoaC"/>
</dbReference>
<evidence type="ECO:0000256" key="5">
    <source>
        <dbReference type="ARBA" id="ARBA00009862"/>
    </source>
</evidence>
<dbReference type="InterPro" id="IPR007197">
    <property type="entry name" value="rSAM"/>
</dbReference>
<comment type="catalytic activity">
    <reaction evidence="1">
        <text>(8S)-3',8-cyclo-7,8-dihydroguanosine 5'-triphosphate = cyclic pyranopterin phosphate + diphosphate</text>
        <dbReference type="Rhea" id="RHEA:49580"/>
        <dbReference type="ChEBI" id="CHEBI:33019"/>
        <dbReference type="ChEBI" id="CHEBI:59648"/>
        <dbReference type="ChEBI" id="CHEBI:131766"/>
        <dbReference type="EC" id="4.6.1.17"/>
    </reaction>
</comment>
<dbReference type="NCBIfam" id="NF006870">
    <property type="entry name" value="PRK09364.1"/>
    <property type="match status" value="1"/>
</dbReference>
<evidence type="ECO:0000256" key="17">
    <source>
        <dbReference type="ARBA" id="ARBA00023239"/>
    </source>
</evidence>
<keyword evidence="14" id="KW-0411">Iron-sulfur</keyword>
<comment type="catalytic activity">
    <reaction evidence="18">
        <text>GTP + AH2 + S-adenosyl-L-methionine = (8S)-3',8-cyclo-7,8-dihydroguanosine 5'-triphosphate + 5'-deoxyadenosine + L-methionine + A + H(+)</text>
        <dbReference type="Rhea" id="RHEA:49576"/>
        <dbReference type="ChEBI" id="CHEBI:13193"/>
        <dbReference type="ChEBI" id="CHEBI:15378"/>
        <dbReference type="ChEBI" id="CHEBI:17319"/>
        <dbReference type="ChEBI" id="CHEBI:17499"/>
        <dbReference type="ChEBI" id="CHEBI:37565"/>
        <dbReference type="ChEBI" id="CHEBI:57844"/>
        <dbReference type="ChEBI" id="CHEBI:59789"/>
        <dbReference type="ChEBI" id="CHEBI:131766"/>
        <dbReference type="EC" id="4.1.99.22"/>
    </reaction>
</comment>
<evidence type="ECO:0000256" key="4">
    <source>
        <dbReference type="ARBA" id="ARBA00008484"/>
    </source>
</evidence>
<comment type="similarity">
    <text evidence="5">In the N-terminal section; belongs to the radical SAM superfamily. MoaA family.</text>
</comment>
<evidence type="ECO:0000256" key="1">
    <source>
        <dbReference type="ARBA" id="ARBA00001637"/>
    </source>
</evidence>
<name>E0VNN1_PEDHC</name>
<dbReference type="InterPro" id="IPR013785">
    <property type="entry name" value="Aldolase_TIM"/>
</dbReference>
<dbReference type="InterPro" id="IPR000385">
    <property type="entry name" value="MoaA_NifB_PqqE_Fe-S-bd_CS"/>
</dbReference>
<evidence type="ECO:0000259" key="22">
    <source>
        <dbReference type="PROSITE" id="PS51918"/>
    </source>
</evidence>
<reference evidence="23" key="2">
    <citation type="submission" date="2007-04" db="EMBL/GenBank/DDBJ databases">
        <title>The genome of the human body louse.</title>
        <authorList>
            <consortium name="The Human Body Louse Genome Consortium"/>
            <person name="Kirkness E."/>
            <person name="Walenz B."/>
            <person name="Hass B."/>
            <person name="Bruggner R."/>
            <person name="Strausberg R."/>
        </authorList>
    </citation>
    <scope>NUCLEOTIDE SEQUENCE</scope>
    <source>
        <strain evidence="23">USDA</strain>
    </source>
</reference>
<evidence type="ECO:0000256" key="8">
    <source>
        <dbReference type="ARBA" id="ARBA00015273"/>
    </source>
</evidence>
<dbReference type="NCBIfam" id="TIGR00581">
    <property type="entry name" value="moaC"/>
    <property type="match status" value="1"/>
</dbReference>
<keyword evidence="12" id="KW-0547">Nucleotide-binding</keyword>
<evidence type="ECO:0000256" key="12">
    <source>
        <dbReference type="ARBA" id="ARBA00022741"/>
    </source>
</evidence>
<keyword evidence="13" id="KW-0408">Iron</keyword>
<evidence type="ECO:0000256" key="7">
    <source>
        <dbReference type="ARBA" id="ARBA00012575"/>
    </source>
</evidence>
<dbReference type="NCBIfam" id="TIGR02666">
    <property type="entry name" value="moaA"/>
    <property type="match status" value="1"/>
</dbReference>
<dbReference type="PANTHER" id="PTHR22960:SF0">
    <property type="entry name" value="MOLYBDENUM COFACTOR BIOSYNTHESIS PROTEIN 1"/>
    <property type="match status" value="1"/>
</dbReference>
<reference evidence="24" key="3">
    <citation type="submission" date="2021-02" db="UniProtKB">
        <authorList>
            <consortium name="EnsemblMetazoa"/>
        </authorList>
    </citation>
    <scope>IDENTIFICATION</scope>
    <source>
        <strain evidence="24">USDA</strain>
    </source>
</reference>
<dbReference type="GO" id="GO:0006777">
    <property type="term" value="P:Mo-molybdopterin cofactor biosynthetic process"/>
    <property type="evidence" value="ECO:0007669"/>
    <property type="project" value="UniProtKB-KW"/>
</dbReference>
<dbReference type="OMA" id="QTVHMTS"/>
<dbReference type="STRING" id="121224.E0VNN1"/>
<keyword evidence="21" id="KW-0472">Membrane</keyword>
<feature type="domain" description="Radical SAM core" evidence="22">
    <location>
        <begin position="58"/>
        <end position="281"/>
    </location>
</feature>
<dbReference type="SFLD" id="SFLDS00029">
    <property type="entry name" value="Radical_SAM"/>
    <property type="match status" value="1"/>
</dbReference>
<dbReference type="InterPro" id="IPR047594">
    <property type="entry name" value="MoaC_bact/euk"/>
</dbReference>
<dbReference type="Gene3D" id="3.30.70.640">
    <property type="entry name" value="Molybdopterin cofactor biosynthesis C (MoaC) domain"/>
    <property type="match status" value="1"/>
</dbReference>
<evidence type="ECO:0000256" key="13">
    <source>
        <dbReference type="ARBA" id="ARBA00023004"/>
    </source>
</evidence>
<dbReference type="Proteomes" id="UP000009046">
    <property type="component" value="Unassembled WGS sequence"/>
</dbReference>
<dbReference type="PROSITE" id="PS51918">
    <property type="entry name" value="RADICAL_SAM"/>
    <property type="match status" value="1"/>
</dbReference>
<evidence type="ECO:0000256" key="20">
    <source>
        <dbReference type="ARBA" id="ARBA00063038"/>
    </source>
</evidence>
<dbReference type="InterPro" id="IPR036522">
    <property type="entry name" value="MoaC_sf"/>
</dbReference>
<dbReference type="EC" id="4.6.1.17" evidence="7"/>
<dbReference type="EMBL" id="DS235341">
    <property type="protein sequence ID" value="EEB14987.1"/>
    <property type="molecule type" value="Genomic_DNA"/>
</dbReference>
<keyword evidence="11" id="KW-0479">Metal-binding</keyword>
<dbReference type="SFLD" id="SFLDG01383">
    <property type="entry name" value="cyclic_pyranopterin_phosphate"/>
    <property type="match status" value="1"/>
</dbReference>
<dbReference type="SFLD" id="SFLDG01067">
    <property type="entry name" value="SPASM/twitch_domain_containing"/>
    <property type="match status" value="1"/>
</dbReference>
<keyword evidence="10" id="KW-0949">S-adenosyl-L-methionine</keyword>
<keyword evidence="15" id="KW-0342">GTP-binding</keyword>
<dbReference type="CDD" id="cd01335">
    <property type="entry name" value="Radical_SAM"/>
    <property type="match status" value="1"/>
</dbReference>
<dbReference type="InterPro" id="IPR013483">
    <property type="entry name" value="MoaA"/>
</dbReference>
<evidence type="ECO:0000313" key="24">
    <source>
        <dbReference type="EnsemblMetazoa" id="PHUM338330-PA"/>
    </source>
</evidence>
<dbReference type="InParanoid" id="E0VNN1"/>
<sequence length="569" mass="63251">MADAQAFFFLSFFFYFFFKVVAGVGVVRVIVVVIVIVSSGANGKKVDDAAQKHPLTDNFGRFHTYLRISLTEKCNLRCNYCMPEEGVHLSHRSNLLTTDEILKLSELFVRQGIKKIRLTGGEPTIRKDLSALIRGLKKLKGLTEGVSITTNGLVLTKQLVELQRAGLDGLNISLDTLKSKKFEEITRRKGWERVMAGIDLAIQLGYDPVKINCVVMKGFNDDEIIDFVDMTKYRNLDVRFIEYMPFDGNKWTGKKFLPYHSMIEMIREKYPDFTRMPDGPNDTSKSYKIPDFKGQIGFITSMSEHFCGSCNRLRLTADGNLKVCLFGNTEISLRDALRNDCSENDLISLISAAVKRKKKQHAGNLSTCLMFLGGKSKTDTGSKHLNNLNLSHLFRSSIHNFHFSRTFASNRLTHVDEKGNSKMVDVGDKRITTRTAIASGIVYVGPEIRQLIEMNHLKKGDAMSVAKIAGILGAKKTSELIPLCHNIPLNNVQVETELQGGGSGDSVFITAKAACDGKTGVEMEALTAVSIAALTIYDMCKAVSHDMIIKEIKLLKKTGGSRGDYNSIT</sequence>
<evidence type="ECO:0000256" key="18">
    <source>
        <dbReference type="ARBA" id="ARBA00048697"/>
    </source>
</evidence>
<dbReference type="KEGG" id="phu:Phum_PHUM338330"/>
<dbReference type="GO" id="GO:0046872">
    <property type="term" value="F:metal ion binding"/>
    <property type="evidence" value="ECO:0007669"/>
    <property type="project" value="UniProtKB-KW"/>
</dbReference>
<dbReference type="UniPathway" id="UPA00344"/>
<comment type="cofactor">
    <cofactor evidence="2">
        <name>[4Fe-4S] cluster</name>
        <dbReference type="ChEBI" id="CHEBI:49883"/>
    </cofactor>
</comment>
<keyword evidence="21" id="KW-1133">Transmembrane helix</keyword>
<feature type="transmembrane region" description="Helical" evidence="21">
    <location>
        <begin position="12"/>
        <end position="37"/>
    </location>
</feature>
<dbReference type="GO" id="GO:0061799">
    <property type="term" value="F:cyclic pyranopterin monophosphate synthase activity"/>
    <property type="evidence" value="ECO:0007669"/>
    <property type="project" value="UniProtKB-EC"/>
</dbReference>
<evidence type="ECO:0000256" key="16">
    <source>
        <dbReference type="ARBA" id="ARBA00023150"/>
    </source>
</evidence>
<proteinExistence type="inferred from homology"/>
<dbReference type="EC" id="4.1.99.22" evidence="6"/>
<dbReference type="EMBL" id="AAZO01003935">
    <property type="status" value="NOT_ANNOTATED_CDS"/>
    <property type="molecule type" value="Genomic_DNA"/>
</dbReference>
<comment type="pathway">
    <text evidence="3">Cofactor biosynthesis; molybdopterin biosynthesis.</text>
</comment>
<evidence type="ECO:0000313" key="25">
    <source>
        <dbReference type="Proteomes" id="UP000009046"/>
    </source>
</evidence>
<dbReference type="SUPFAM" id="SSF102114">
    <property type="entry name" value="Radical SAM enzymes"/>
    <property type="match status" value="1"/>
</dbReference>
<evidence type="ECO:0000256" key="2">
    <source>
        <dbReference type="ARBA" id="ARBA00001966"/>
    </source>
</evidence>
<evidence type="ECO:0000256" key="6">
    <source>
        <dbReference type="ARBA" id="ARBA00012167"/>
    </source>
</evidence>
<evidence type="ECO:0000256" key="15">
    <source>
        <dbReference type="ARBA" id="ARBA00023134"/>
    </source>
</evidence>
<dbReference type="SFLD" id="SFLDG01386">
    <property type="entry name" value="main_SPASM_domain-containing"/>
    <property type="match status" value="1"/>
</dbReference>
<dbReference type="OrthoDB" id="429626at2759"/>
<dbReference type="NCBIfam" id="NF001199">
    <property type="entry name" value="PRK00164.2-1"/>
    <property type="match status" value="1"/>
</dbReference>
<evidence type="ECO:0000256" key="10">
    <source>
        <dbReference type="ARBA" id="ARBA00022691"/>
    </source>
</evidence>
<dbReference type="AlphaFoldDB" id="E0VNN1"/>
<comment type="subunit">
    <text evidence="20">Isoform MOCS1A and isoform MOCS1B probably form a heterooligomer.</text>
</comment>
<dbReference type="InterPro" id="IPR010505">
    <property type="entry name" value="MoaA_twitch"/>
</dbReference>
<dbReference type="Pfam" id="PF01967">
    <property type="entry name" value="MoaC"/>
    <property type="match status" value="1"/>
</dbReference>
<dbReference type="HAMAP" id="MF_01225_B">
    <property type="entry name" value="MoaA_B"/>
    <property type="match status" value="1"/>
</dbReference>
<gene>
    <name evidence="24" type="primary">8231811</name>
    <name evidence="23" type="ORF">Phum_PHUM338330</name>
</gene>
<comment type="similarity">
    <text evidence="4">In the C-terminal section; belongs to the MoaC family.</text>
</comment>
<evidence type="ECO:0000313" key="23">
    <source>
        <dbReference type="EMBL" id="EEB14987.1"/>
    </source>
</evidence>
<keyword evidence="16" id="KW-0501">Molybdenum cofactor biosynthesis</keyword>
<comment type="function">
    <text evidence="19">Isoform MOCS1A and isoform MOCS1B probably form a complex that catalyzes the conversion of 5'-GTP to cyclic pyranopterin monophosphate (cPMP). MOCS1A catalyzes the cyclization of GTP to (8S)-3',8-cyclo-7,8-dihydroguanosine 5'-triphosphate and MOCS1B catalyzes the subsequent conversion of (8S)-3',8-cyclo-7,8-dihydroguanosine 5'-triphosphate to cPMP.</text>
</comment>
<keyword evidence="25" id="KW-1185">Reference proteome</keyword>
<dbReference type="RefSeq" id="XP_002427725.1">
    <property type="nucleotide sequence ID" value="XM_002427680.1"/>
</dbReference>
<evidence type="ECO:0000256" key="19">
    <source>
        <dbReference type="ARBA" id="ARBA00054222"/>
    </source>
</evidence>
<dbReference type="FunCoup" id="E0VNN1">
    <property type="interactions" value="286"/>
</dbReference>
<dbReference type="SUPFAM" id="SSF55040">
    <property type="entry name" value="Molybdenum cofactor biosynthesis protein C, MoaC"/>
    <property type="match status" value="1"/>
</dbReference>
<dbReference type="GO" id="GO:0005525">
    <property type="term" value="F:GTP binding"/>
    <property type="evidence" value="ECO:0007669"/>
    <property type="project" value="UniProtKB-KW"/>
</dbReference>